<keyword evidence="2" id="KW-0675">Receptor</keyword>
<proteinExistence type="predicted"/>
<sequence length="363" mass="41997">MKGIPPASGMAYMIYWTVHTVAKAMGASAAALNVEDLFILGWLIQAFLSMVFMMKWQRSGSIRVIVEQFLTPIYEEVSEKSKRLRQIHKDLMVVIVVNFIAVATIVIAEWVVYLRTRSADAIFEASPVLLRDIFHSFFLLYAQSVWHISLCIFIVVMKCMTLELGDFNGRFEHMLESHERKSSGIRRSEKKRISDRLLDAFVEHNKLADKVTKIDEIFRSYAFVMLMVGGAHTIFALISMIRQRSWIHLFFFIYDVCICMCHLFGVCISAAQVYVEYRIVKEHLQRHTQLWVDYDQKVYDIARMFIENAHSSSVGITIYGFTLITKSLILSCLARIIPYVLICLQLQMGTTYESWRNSNMTTD</sequence>
<accession>A0AAD4ML81</accession>
<gene>
    <name evidence="2" type="ORF">DdX_18425</name>
</gene>
<dbReference type="PANTHER" id="PTHR34492">
    <property type="entry name" value="GUSTATORY RECEPTOR FAMILY"/>
    <property type="match status" value="1"/>
</dbReference>
<feature type="transmembrane region" description="Helical" evidence="1">
    <location>
        <begin position="37"/>
        <end position="54"/>
    </location>
</feature>
<dbReference type="Proteomes" id="UP001201812">
    <property type="component" value="Unassembled WGS sequence"/>
</dbReference>
<evidence type="ECO:0000256" key="1">
    <source>
        <dbReference type="SAM" id="Phobius"/>
    </source>
</evidence>
<feature type="transmembrane region" description="Helical" evidence="1">
    <location>
        <begin position="12"/>
        <end position="31"/>
    </location>
</feature>
<protein>
    <submittedName>
        <fullName evidence="2">GUstatory Receptor family</fullName>
    </submittedName>
</protein>
<dbReference type="PANTHER" id="PTHR34492:SF2">
    <property type="entry name" value="G PROTEIN-COUPLED RECEPTOR"/>
    <property type="match status" value="1"/>
</dbReference>
<feature type="transmembrane region" description="Helical" evidence="1">
    <location>
        <begin position="133"/>
        <end position="156"/>
    </location>
</feature>
<name>A0AAD4ML81_9BILA</name>
<evidence type="ECO:0000313" key="2">
    <source>
        <dbReference type="EMBL" id="KAI1697569.1"/>
    </source>
</evidence>
<organism evidence="2 3">
    <name type="scientific">Ditylenchus destructor</name>
    <dbReference type="NCBI Taxonomy" id="166010"/>
    <lineage>
        <taxon>Eukaryota</taxon>
        <taxon>Metazoa</taxon>
        <taxon>Ecdysozoa</taxon>
        <taxon>Nematoda</taxon>
        <taxon>Chromadorea</taxon>
        <taxon>Rhabditida</taxon>
        <taxon>Tylenchina</taxon>
        <taxon>Tylenchomorpha</taxon>
        <taxon>Sphaerularioidea</taxon>
        <taxon>Anguinidae</taxon>
        <taxon>Anguininae</taxon>
        <taxon>Ditylenchus</taxon>
    </lineage>
</organism>
<keyword evidence="1" id="KW-1133">Transmembrane helix</keyword>
<keyword evidence="1" id="KW-0812">Transmembrane</keyword>
<evidence type="ECO:0000313" key="3">
    <source>
        <dbReference type="Proteomes" id="UP001201812"/>
    </source>
</evidence>
<keyword evidence="3" id="KW-1185">Reference proteome</keyword>
<feature type="transmembrane region" description="Helical" evidence="1">
    <location>
        <begin position="247"/>
        <end position="275"/>
    </location>
</feature>
<dbReference type="EMBL" id="JAKKPZ010000262">
    <property type="protein sequence ID" value="KAI1697569.1"/>
    <property type="molecule type" value="Genomic_DNA"/>
</dbReference>
<comment type="caution">
    <text evidence="2">The sequence shown here is derived from an EMBL/GenBank/DDBJ whole genome shotgun (WGS) entry which is preliminary data.</text>
</comment>
<dbReference type="AlphaFoldDB" id="A0AAD4ML81"/>
<feature type="transmembrane region" description="Helical" evidence="1">
    <location>
        <begin position="91"/>
        <end position="113"/>
    </location>
</feature>
<feature type="transmembrane region" description="Helical" evidence="1">
    <location>
        <begin position="220"/>
        <end position="241"/>
    </location>
</feature>
<reference evidence="2" key="1">
    <citation type="submission" date="2022-01" db="EMBL/GenBank/DDBJ databases">
        <title>Genome Sequence Resource for Two Populations of Ditylenchus destructor, the Migratory Endoparasitic Phytonematode.</title>
        <authorList>
            <person name="Zhang H."/>
            <person name="Lin R."/>
            <person name="Xie B."/>
        </authorList>
    </citation>
    <scope>NUCLEOTIDE SEQUENCE</scope>
    <source>
        <strain evidence="2">BazhouSP</strain>
    </source>
</reference>
<keyword evidence="1" id="KW-0472">Membrane</keyword>